<sequence>MRQLADLRLLRSFIMVARLGGVTRAANALNLTQPALSQHLRELTRVTGTPLLEKKGRGVALTPAGALLCEEVGPLLEQLDLSLQSIQSRGDLVRGRLRVGAIASYARSLVIPAMARLLGRYPQLFISVVELTGAGIDRALIDGEIDIGLSFSNLSSSGICQQQLFEERLLLIGTALRHRRLAPAELAAYPLGLLRPGFAMRRQIDQFFAKAGVTLDLRMEADNVDTLLRLAGSANGAAITTIAGALAVHGMGGLDVAVIDQAGLSRLAALRWRKGRSLKAALGAFIDEVRVQVEHMALQQGEDYFRKTG</sequence>
<dbReference type="KEGG" id="jag:GJA_968"/>
<evidence type="ECO:0000313" key="6">
    <source>
        <dbReference type="EMBL" id="CDG81624.1"/>
    </source>
</evidence>
<accession>W0UYI8</accession>
<evidence type="ECO:0000313" key="7">
    <source>
        <dbReference type="Proteomes" id="UP000027604"/>
    </source>
</evidence>
<evidence type="ECO:0000256" key="1">
    <source>
        <dbReference type="ARBA" id="ARBA00009437"/>
    </source>
</evidence>
<gene>
    <name evidence="6" type="ORF">GJA_968</name>
</gene>
<dbReference type="CDD" id="cd05466">
    <property type="entry name" value="PBP2_LTTR_substrate"/>
    <property type="match status" value="1"/>
</dbReference>
<dbReference type="Pfam" id="PF00126">
    <property type="entry name" value="HTH_1"/>
    <property type="match status" value="1"/>
</dbReference>
<comment type="similarity">
    <text evidence="1">Belongs to the LysR transcriptional regulatory family.</text>
</comment>
<keyword evidence="4" id="KW-0804">Transcription</keyword>
<dbReference type="EMBL" id="HG322949">
    <property type="protein sequence ID" value="CDG81624.1"/>
    <property type="molecule type" value="Genomic_DNA"/>
</dbReference>
<dbReference type="InterPro" id="IPR000847">
    <property type="entry name" value="LysR_HTH_N"/>
</dbReference>
<dbReference type="STRING" id="1349767.GJA_968"/>
<evidence type="ECO:0000256" key="3">
    <source>
        <dbReference type="ARBA" id="ARBA00023125"/>
    </source>
</evidence>
<dbReference type="Gene3D" id="1.10.10.10">
    <property type="entry name" value="Winged helix-like DNA-binding domain superfamily/Winged helix DNA-binding domain"/>
    <property type="match status" value="1"/>
</dbReference>
<dbReference type="SUPFAM" id="SSF53850">
    <property type="entry name" value="Periplasmic binding protein-like II"/>
    <property type="match status" value="1"/>
</dbReference>
<keyword evidence="3" id="KW-0238">DNA-binding</keyword>
<dbReference type="PROSITE" id="PS50931">
    <property type="entry name" value="HTH_LYSR"/>
    <property type="match status" value="1"/>
</dbReference>
<protein>
    <submittedName>
        <fullName evidence="6">Bacterial regulatory helix-turn-helix, lysR family protein</fullName>
    </submittedName>
</protein>
<dbReference type="HOGENOM" id="CLU_039613_6_0_4"/>
<keyword evidence="7" id="KW-1185">Reference proteome</keyword>
<dbReference type="InterPro" id="IPR036388">
    <property type="entry name" value="WH-like_DNA-bd_sf"/>
</dbReference>
<proteinExistence type="inferred from homology"/>
<organism evidence="6 7">
    <name type="scientific">Janthinobacterium agaricidamnosum NBRC 102515 = DSM 9628</name>
    <dbReference type="NCBI Taxonomy" id="1349767"/>
    <lineage>
        <taxon>Bacteria</taxon>
        <taxon>Pseudomonadati</taxon>
        <taxon>Pseudomonadota</taxon>
        <taxon>Betaproteobacteria</taxon>
        <taxon>Burkholderiales</taxon>
        <taxon>Oxalobacteraceae</taxon>
        <taxon>Janthinobacterium</taxon>
    </lineage>
</organism>
<evidence type="ECO:0000256" key="2">
    <source>
        <dbReference type="ARBA" id="ARBA00023015"/>
    </source>
</evidence>
<dbReference type="OrthoDB" id="8849678at2"/>
<name>W0UYI8_9BURK</name>
<dbReference type="InterPro" id="IPR050950">
    <property type="entry name" value="HTH-type_LysR_regulators"/>
</dbReference>
<feature type="domain" description="HTH lysR-type" evidence="5">
    <location>
        <begin position="1"/>
        <end position="62"/>
    </location>
</feature>
<dbReference type="eggNOG" id="COG0583">
    <property type="taxonomic scope" value="Bacteria"/>
</dbReference>
<dbReference type="GO" id="GO:0005829">
    <property type="term" value="C:cytosol"/>
    <property type="evidence" value="ECO:0007669"/>
    <property type="project" value="TreeGrafter"/>
</dbReference>
<dbReference type="PRINTS" id="PR00039">
    <property type="entry name" value="HTHLYSR"/>
</dbReference>
<evidence type="ECO:0000259" key="5">
    <source>
        <dbReference type="PROSITE" id="PS50931"/>
    </source>
</evidence>
<dbReference type="GO" id="GO:0003700">
    <property type="term" value="F:DNA-binding transcription factor activity"/>
    <property type="evidence" value="ECO:0007669"/>
    <property type="project" value="InterPro"/>
</dbReference>
<dbReference type="PATRIC" id="fig|1349767.4.peg.2704"/>
<reference evidence="6 7" key="1">
    <citation type="journal article" date="2015" name="Genome Announc.">
        <title>Genome Sequence of Mushroom Soft-Rot Pathogen Janthinobacterium agaricidamnosum.</title>
        <authorList>
            <person name="Graupner K."/>
            <person name="Lackner G."/>
            <person name="Hertweck C."/>
        </authorList>
    </citation>
    <scope>NUCLEOTIDE SEQUENCE [LARGE SCALE GENOMIC DNA]</scope>
    <source>
        <strain evidence="7">NBRC 102515 / DSM 9628</strain>
    </source>
</reference>
<dbReference type="Proteomes" id="UP000027604">
    <property type="component" value="Chromosome I"/>
</dbReference>
<dbReference type="PANTHER" id="PTHR30419">
    <property type="entry name" value="HTH-TYPE TRANSCRIPTIONAL REGULATOR YBHD"/>
    <property type="match status" value="1"/>
</dbReference>
<dbReference type="RefSeq" id="WP_038489226.1">
    <property type="nucleotide sequence ID" value="NZ_BCTH01000029.1"/>
</dbReference>
<dbReference type="GO" id="GO:0003677">
    <property type="term" value="F:DNA binding"/>
    <property type="evidence" value="ECO:0007669"/>
    <property type="project" value="UniProtKB-KW"/>
</dbReference>
<dbReference type="Pfam" id="PF03466">
    <property type="entry name" value="LysR_substrate"/>
    <property type="match status" value="1"/>
</dbReference>
<dbReference type="InterPro" id="IPR005119">
    <property type="entry name" value="LysR_subst-bd"/>
</dbReference>
<evidence type="ECO:0000256" key="4">
    <source>
        <dbReference type="ARBA" id="ARBA00023163"/>
    </source>
</evidence>
<dbReference type="SUPFAM" id="SSF46785">
    <property type="entry name" value="Winged helix' DNA-binding domain"/>
    <property type="match status" value="1"/>
</dbReference>
<dbReference type="AlphaFoldDB" id="W0UYI8"/>
<dbReference type="Gene3D" id="3.40.190.290">
    <property type="match status" value="1"/>
</dbReference>
<dbReference type="InterPro" id="IPR036390">
    <property type="entry name" value="WH_DNA-bd_sf"/>
</dbReference>
<keyword evidence="2" id="KW-0805">Transcription regulation</keyword>